<evidence type="ECO:0000313" key="3">
    <source>
        <dbReference type="EMBL" id="SDF73336.1"/>
    </source>
</evidence>
<protein>
    <submittedName>
        <fullName evidence="3">Glucose/arabinose dehydrogenase, beta-propeller fold</fullName>
    </submittedName>
</protein>
<dbReference type="EMBL" id="FNBN01000002">
    <property type="protein sequence ID" value="SDF73336.1"/>
    <property type="molecule type" value="Genomic_DNA"/>
</dbReference>
<feature type="chain" id="PRO_5011432308" evidence="1">
    <location>
        <begin position="20"/>
        <end position="429"/>
    </location>
</feature>
<keyword evidence="1" id="KW-0732">Signal</keyword>
<dbReference type="InterPro" id="IPR011042">
    <property type="entry name" value="6-blade_b-propeller_TolB-like"/>
</dbReference>
<name>A0A1G7NHA0_CHIFI</name>
<dbReference type="AlphaFoldDB" id="A0A1G7NHA0"/>
<dbReference type="Gene3D" id="2.120.10.30">
    <property type="entry name" value="TolB, C-terminal domain"/>
    <property type="match status" value="1"/>
</dbReference>
<organism evidence="3 4">
    <name type="scientific">Chitinophaga filiformis</name>
    <name type="common">Myxococcus filiformis</name>
    <name type="synonym">Flexibacter filiformis</name>
    <dbReference type="NCBI Taxonomy" id="104663"/>
    <lineage>
        <taxon>Bacteria</taxon>
        <taxon>Pseudomonadati</taxon>
        <taxon>Bacteroidota</taxon>
        <taxon>Chitinophagia</taxon>
        <taxon>Chitinophagales</taxon>
        <taxon>Chitinophagaceae</taxon>
        <taxon>Chitinophaga</taxon>
    </lineage>
</organism>
<reference evidence="4" key="1">
    <citation type="submission" date="2016-10" db="EMBL/GenBank/DDBJ databases">
        <authorList>
            <person name="Varghese N."/>
            <person name="Submissions S."/>
        </authorList>
    </citation>
    <scope>NUCLEOTIDE SEQUENCE [LARGE SCALE GENOMIC DNA]</scope>
    <source>
        <strain evidence="4">DSM 527</strain>
    </source>
</reference>
<feature type="domain" description="Pyrroloquinoline quinone-dependent pyranose dehydrogenase beta-propeller" evidence="2">
    <location>
        <begin position="51"/>
        <end position="266"/>
    </location>
</feature>
<dbReference type="RefSeq" id="WP_089831462.1">
    <property type="nucleotide sequence ID" value="NZ_FNBN01000002.1"/>
</dbReference>
<dbReference type="PROSITE" id="PS51257">
    <property type="entry name" value="PROKAR_LIPOPROTEIN"/>
    <property type="match status" value="1"/>
</dbReference>
<dbReference type="InterPro" id="IPR011041">
    <property type="entry name" value="Quinoprot_gluc/sorb_DH_b-prop"/>
</dbReference>
<evidence type="ECO:0000313" key="4">
    <source>
        <dbReference type="Proteomes" id="UP000199045"/>
    </source>
</evidence>
<feature type="signal peptide" evidence="1">
    <location>
        <begin position="1"/>
        <end position="19"/>
    </location>
</feature>
<gene>
    <name evidence="3" type="ORF">SAMN04488121_102804</name>
</gene>
<dbReference type="Proteomes" id="UP000199045">
    <property type="component" value="Unassembled WGS sequence"/>
</dbReference>
<evidence type="ECO:0000256" key="1">
    <source>
        <dbReference type="SAM" id="SignalP"/>
    </source>
</evidence>
<dbReference type="Pfam" id="PF22807">
    <property type="entry name" value="TrAA12"/>
    <property type="match status" value="2"/>
</dbReference>
<dbReference type="SUPFAM" id="SSF50952">
    <property type="entry name" value="Soluble quinoprotein glucose dehydrogenase"/>
    <property type="match status" value="1"/>
</dbReference>
<dbReference type="InterPro" id="IPR054539">
    <property type="entry name" value="Beta-prop_PDH"/>
</dbReference>
<accession>A0A1G7NHA0</accession>
<sequence>MKKMPALLLLLAYSCVLYGQQPELPPPHATKSYTNYSDVDGWDDGTKPIAPPGFVVSLYADGFQNPRWLYELPNGDLLVAESNSHFGFFKKIGAALIGASKSNSTKNSADRITLLRDADHDGIPETRTVFLKDLHQPFGMLLVGNQFYVANTDGLLRFPYTEGATSINAKGEKLASFTAGKVNRHWTRNIIANKDKTKLYVAVGCGTDHGEKGMDKEVLRANILEMNPDGSGMRVYASGLRNPVGMGWAPGTNTLWTVVNERDELGNDLVPDYLTGVKEGAFYGWPYSYWGQHIDPRVPNAPAGLVEKTVVPDYPLKSHTASLGLAFYTKDNFPEKYRNGAFITQHGSWNRKPLSGYKVLFVPFKNGKPAGEAEDFLTGFMKDSVAGEVRGRPVGIIVSSTGALFITDDKTNRIWKISYGARKPENIGK</sequence>
<dbReference type="STRING" id="104663.SAMN04488121_102804"/>
<feature type="domain" description="Pyrroloquinoline quinone-dependent pyranose dehydrogenase beta-propeller" evidence="2">
    <location>
        <begin position="309"/>
        <end position="418"/>
    </location>
</feature>
<dbReference type="PANTHER" id="PTHR33546">
    <property type="entry name" value="LARGE, MULTIFUNCTIONAL SECRETED PROTEIN-RELATED"/>
    <property type="match status" value="1"/>
</dbReference>
<evidence type="ECO:0000259" key="2">
    <source>
        <dbReference type="Pfam" id="PF22807"/>
    </source>
</evidence>
<dbReference type="PANTHER" id="PTHR33546:SF1">
    <property type="entry name" value="LARGE, MULTIFUNCTIONAL SECRETED PROTEIN"/>
    <property type="match status" value="1"/>
</dbReference>
<dbReference type="OrthoDB" id="9811395at2"/>
<proteinExistence type="predicted"/>